<dbReference type="InterPro" id="IPR039420">
    <property type="entry name" value="WalR-like"/>
</dbReference>
<dbReference type="PANTHER" id="PTHR48111:SF1">
    <property type="entry name" value="TWO-COMPONENT RESPONSE REGULATOR ORR33"/>
    <property type="match status" value="1"/>
</dbReference>
<evidence type="ECO:0000259" key="10">
    <source>
        <dbReference type="PROSITE" id="PS50110"/>
    </source>
</evidence>
<accession>A0ABT7URB3</accession>
<evidence type="ECO:0000313" key="13">
    <source>
        <dbReference type="Proteomes" id="UP001529380"/>
    </source>
</evidence>
<evidence type="ECO:0000256" key="3">
    <source>
        <dbReference type="ARBA" id="ARBA00023012"/>
    </source>
</evidence>
<dbReference type="InterPro" id="IPR016032">
    <property type="entry name" value="Sig_transdc_resp-reg_C-effctor"/>
</dbReference>
<protein>
    <recommendedName>
        <fullName evidence="1">Stage 0 sporulation protein A homolog</fullName>
    </recommendedName>
</protein>
<dbReference type="InterPro" id="IPR001789">
    <property type="entry name" value="Sig_transdc_resp-reg_receiver"/>
</dbReference>
<evidence type="ECO:0000256" key="9">
    <source>
        <dbReference type="PROSITE-ProRule" id="PRU01091"/>
    </source>
</evidence>
<dbReference type="EMBL" id="JAUDCL010000014">
    <property type="protein sequence ID" value="MDM8201434.1"/>
    <property type="molecule type" value="Genomic_DNA"/>
</dbReference>
<dbReference type="Pfam" id="PF00072">
    <property type="entry name" value="Response_reg"/>
    <property type="match status" value="1"/>
</dbReference>
<gene>
    <name evidence="12" type="ORF">QUW08_09040</name>
</gene>
<evidence type="ECO:0000256" key="2">
    <source>
        <dbReference type="ARBA" id="ARBA00022553"/>
    </source>
</evidence>
<evidence type="ECO:0000256" key="5">
    <source>
        <dbReference type="ARBA" id="ARBA00023125"/>
    </source>
</evidence>
<feature type="modified residue" description="4-aspartylphosphate" evidence="8">
    <location>
        <position position="51"/>
    </location>
</feature>
<dbReference type="SMART" id="SM00448">
    <property type="entry name" value="REC"/>
    <property type="match status" value="1"/>
</dbReference>
<dbReference type="InterPro" id="IPR011006">
    <property type="entry name" value="CheY-like_superfamily"/>
</dbReference>
<evidence type="ECO:0000256" key="7">
    <source>
        <dbReference type="ARBA" id="ARBA00024867"/>
    </source>
</evidence>
<dbReference type="Gene3D" id="6.10.250.690">
    <property type="match status" value="1"/>
</dbReference>
<dbReference type="Gene3D" id="1.10.10.10">
    <property type="entry name" value="Winged helix-like DNA-binding domain superfamily/Winged helix DNA-binding domain"/>
    <property type="match status" value="1"/>
</dbReference>
<sequence length="223" mass="24485">MQILLVEDDRILCEFLEQLLRRDGHCVTISTTGFAGLEALRTGEFDLMILDRMLPELDGMRLLQQVRGEGFTLPILMLTALGTPADKVEGLDAGADDYLTKPFDAAELLARLRALARSRSGGYGVLVRCGDVALDAAARLLTGPVGGCEVSGREAALLAFLFRNAGQVLPRELLLDRVWGADSEVEEGNLNNYIFFARRRLLQVGSRVQIQTVRGLGYRVCEC</sequence>
<keyword evidence="13" id="KW-1185">Reference proteome</keyword>
<evidence type="ECO:0000256" key="1">
    <source>
        <dbReference type="ARBA" id="ARBA00018672"/>
    </source>
</evidence>
<evidence type="ECO:0000313" key="12">
    <source>
        <dbReference type="EMBL" id="MDM8201434.1"/>
    </source>
</evidence>
<organism evidence="12 13">
    <name type="scientific">Allofournierella massiliensis</name>
    <dbReference type="NCBI Taxonomy" id="1650663"/>
    <lineage>
        <taxon>Bacteria</taxon>
        <taxon>Bacillati</taxon>
        <taxon>Bacillota</taxon>
        <taxon>Clostridia</taxon>
        <taxon>Eubacteriales</taxon>
        <taxon>Oscillospiraceae</taxon>
        <taxon>Allofournierella</taxon>
    </lineage>
</organism>
<reference evidence="12 13" key="3">
    <citation type="submission" date="2023-06" db="EMBL/GenBank/DDBJ databases">
        <authorList>
            <person name="Zeman M."/>
            <person name="Kubasova T."/>
            <person name="Jahodarova E."/>
            <person name="Nykrynova M."/>
            <person name="Rychlik I."/>
        </authorList>
    </citation>
    <scope>NUCLEOTIDE SEQUENCE [LARGE SCALE GENOMIC DNA]</scope>
    <source>
        <strain evidence="12 13">ET340</strain>
    </source>
</reference>
<dbReference type="InterPro" id="IPR036388">
    <property type="entry name" value="WH-like_DNA-bd_sf"/>
</dbReference>
<evidence type="ECO:0000259" key="11">
    <source>
        <dbReference type="PROSITE" id="PS51755"/>
    </source>
</evidence>
<name>A0ABT7URB3_9FIRM</name>
<keyword evidence="5 9" id="KW-0238">DNA-binding</keyword>
<reference evidence="13" key="1">
    <citation type="submission" date="2023-06" db="EMBL/GenBank/DDBJ databases">
        <title>Identification and characterization of horizontal gene transfer across gut microbiota members of farm animals based on homology search.</title>
        <authorList>
            <person name="Zeman M."/>
            <person name="Kubasova T."/>
            <person name="Jahodarova E."/>
            <person name="Nykrynova M."/>
            <person name="Rychlik I."/>
        </authorList>
    </citation>
    <scope>NUCLEOTIDE SEQUENCE [LARGE SCALE GENOMIC DNA]</scope>
    <source>
        <strain evidence="13">ET340</strain>
    </source>
</reference>
<evidence type="ECO:0000256" key="6">
    <source>
        <dbReference type="ARBA" id="ARBA00023163"/>
    </source>
</evidence>
<dbReference type="PANTHER" id="PTHR48111">
    <property type="entry name" value="REGULATOR OF RPOS"/>
    <property type="match status" value="1"/>
</dbReference>
<dbReference type="SMART" id="SM00862">
    <property type="entry name" value="Trans_reg_C"/>
    <property type="match status" value="1"/>
</dbReference>
<dbReference type="PROSITE" id="PS51755">
    <property type="entry name" value="OMPR_PHOB"/>
    <property type="match status" value="1"/>
</dbReference>
<dbReference type="SUPFAM" id="SSF46894">
    <property type="entry name" value="C-terminal effector domain of the bipartite response regulators"/>
    <property type="match status" value="1"/>
</dbReference>
<feature type="domain" description="Response regulatory" evidence="10">
    <location>
        <begin position="2"/>
        <end position="116"/>
    </location>
</feature>
<feature type="DNA-binding region" description="OmpR/PhoB-type" evidence="9">
    <location>
        <begin position="124"/>
        <end position="222"/>
    </location>
</feature>
<dbReference type="Gene3D" id="3.40.50.2300">
    <property type="match status" value="1"/>
</dbReference>
<dbReference type="Pfam" id="PF00486">
    <property type="entry name" value="Trans_reg_C"/>
    <property type="match status" value="1"/>
</dbReference>
<evidence type="ECO:0000256" key="8">
    <source>
        <dbReference type="PROSITE-ProRule" id="PRU00169"/>
    </source>
</evidence>
<keyword evidence="2 8" id="KW-0597">Phosphoprotein</keyword>
<keyword evidence="3" id="KW-0902">Two-component regulatory system</keyword>
<comment type="caution">
    <text evidence="12">The sequence shown here is derived from an EMBL/GenBank/DDBJ whole genome shotgun (WGS) entry which is preliminary data.</text>
</comment>
<dbReference type="Proteomes" id="UP001529380">
    <property type="component" value="Unassembled WGS sequence"/>
</dbReference>
<reference evidence="12 13" key="2">
    <citation type="submission" date="2023-06" db="EMBL/GenBank/DDBJ databases">
        <title>Identification and characterization of horizontal gene transfer across gut microbiota members of farm animals based on homology search.</title>
        <authorList>
            <person name="Schwarzerova J."/>
            <person name="Nykrynova M."/>
            <person name="Jureckova K."/>
            <person name="Cejkova D."/>
            <person name="Rychlik I."/>
        </authorList>
    </citation>
    <scope>NUCLEOTIDE SEQUENCE [LARGE SCALE GENOMIC DNA]</scope>
    <source>
        <strain evidence="12 13">ET340</strain>
    </source>
</reference>
<dbReference type="SUPFAM" id="SSF52172">
    <property type="entry name" value="CheY-like"/>
    <property type="match status" value="1"/>
</dbReference>
<keyword evidence="4" id="KW-0805">Transcription regulation</keyword>
<comment type="function">
    <text evidence="7">May play the central regulatory role in sporulation. It may be an element of the effector pathway responsible for the activation of sporulation genes in response to nutritional stress. Spo0A may act in concert with spo0H (a sigma factor) to control the expression of some genes that are critical to the sporulation process.</text>
</comment>
<keyword evidence="6" id="KW-0804">Transcription</keyword>
<dbReference type="CDD" id="cd17574">
    <property type="entry name" value="REC_OmpR"/>
    <property type="match status" value="1"/>
</dbReference>
<dbReference type="InterPro" id="IPR001867">
    <property type="entry name" value="OmpR/PhoB-type_DNA-bd"/>
</dbReference>
<evidence type="ECO:0000256" key="4">
    <source>
        <dbReference type="ARBA" id="ARBA00023015"/>
    </source>
</evidence>
<feature type="domain" description="OmpR/PhoB-type" evidence="11">
    <location>
        <begin position="124"/>
        <end position="222"/>
    </location>
</feature>
<dbReference type="PROSITE" id="PS50110">
    <property type="entry name" value="RESPONSE_REGULATORY"/>
    <property type="match status" value="1"/>
</dbReference>
<proteinExistence type="predicted"/>
<dbReference type="CDD" id="cd00383">
    <property type="entry name" value="trans_reg_C"/>
    <property type="match status" value="1"/>
</dbReference>